<comment type="similarity">
    <text evidence="1">Belongs to the short-chain dehydrogenases/reductases (SDR) family.</text>
</comment>
<dbReference type="InterPro" id="IPR050259">
    <property type="entry name" value="SDR"/>
</dbReference>
<gene>
    <name evidence="2" type="ORF">ENP47_03120</name>
</gene>
<dbReference type="Gene3D" id="3.40.50.720">
    <property type="entry name" value="NAD(P)-binding Rossmann-like Domain"/>
    <property type="match status" value="1"/>
</dbReference>
<dbReference type="InterPro" id="IPR036291">
    <property type="entry name" value="NAD(P)-bd_dom_sf"/>
</dbReference>
<dbReference type="PRINTS" id="PR00081">
    <property type="entry name" value="GDHRDH"/>
</dbReference>
<dbReference type="PROSITE" id="PS00061">
    <property type="entry name" value="ADH_SHORT"/>
    <property type="match status" value="1"/>
</dbReference>
<organism evidence="2">
    <name type="scientific">Thermomicrobium roseum</name>
    <dbReference type="NCBI Taxonomy" id="500"/>
    <lineage>
        <taxon>Bacteria</taxon>
        <taxon>Pseudomonadati</taxon>
        <taxon>Thermomicrobiota</taxon>
        <taxon>Thermomicrobia</taxon>
        <taxon>Thermomicrobiales</taxon>
        <taxon>Thermomicrobiaceae</taxon>
        <taxon>Thermomicrobium</taxon>
    </lineage>
</organism>
<evidence type="ECO:0000256" key="1">
    <source>
        <dbReference type="ARBA" id="ARBA00006484"/>
    </source>
</evidence>
<proteinExistence type="inferred from homology"/>
<dbReference type="PANTHER" id="PTHR42879:SF2">
    <property type="entry name" value="3-OXOACYL-[ACYL-CARRIER-PROTEIN] REDUCTASE FABG"/>
    <property type="match status" value="1"/>
</dbReference>
<protein>
    <submittedName>
        <fullName evidence="2">SDR family oxidoreductase</fullName>
    </submittedName>
</protein>
<name>A0A7C1FR55_THERO</name>
<sequence length="272" mass="28849">MNSQRLCDLSGMVALVTGAGGGSRGGLGPVIARTLARAGARVAINDRTAEWTQATVEELRQLGLDVEGFPADVADPEQADRLVQSVIARFGQLDILVNKAEAHGSGRRSDQVTDDEWEHALAVNVHAPFYLSRAAVRHMRTRRFGRIINVSNISAIRTSVLNGVAYVATKEALYGFTRHLAIEVAQHGITVNAILPGFILTPKLAGEWPEERIEKLAATVPALRAGTPDEVAALVAFLASREADYITGAAIPIDGAVSVVPGGRVAAESAFV</sequence>
<dbReference type="PANTHER" id="PTHR42879">
    <property type="entry name" value="3-OXOACYL-(ACYL-CARRIER-PROTEIN) REDUCTASE"/>
    <property type="match status" value="1"/>
</dbReference>
<dbReference type="AlphaFoldDB" id="A0A7C1FR55"/>
<evidence type="ECO:0000313" key="2">
    <source>
        <dbReference type="EMBL" id="HEF64586.1"/>
    </source>
</evidence>
<dbReference type="GO" id="GO:0032787">
    <property type="term" value="P:monocarboxylic acid metabolic process"/>
    <property type="evidence" value="ECO:0007669"/>
    <property type="project" value="UniProtKB-ARBA"/>
</dbReference>
<dbReference type="EMBL" id="DSJL01000007">
    <property type="protein sequence ID" value="HEF64586.1"/>
    <property type="molecule type" value="Genomic_DNA"/>
</dbReference>
<reference evidence="2" key="1">
    <citation type="journal article" date="2020" name="mSystems">
        <title>Genome- and Community-Level Interaction Insights into Carbon Utilization and Element Cycling Functions of Hydrothermarchaeota in Hydrothermal Sediment.</title>
        <authorList>
            <person name="Zhou Z."/>
            <person name="Liu Y."/>
            <person name="Xu W."/>
            <person name="Pan J."/>
            <person name="Luo Z.H."/>
            <person name="Li M."/>
        </authorList>
    </citation>
    <scope>NUCLEOTIDE SEQUENCE [LARGE SCALE GENOMIC DNA]</scope>
    <source>
        <strain evidence="2">SpSt-222</strain>
    </source>
</reference>
<comment type="caution">
    <text evidence="2">The sequence shown here is derived from an EMBL/GenBank/DDBJ whole genome shotgun (WGS) entry which is preliminary data.</text>
</comment>
<dbReference type="InterPro" id="IPR002347">
    <property type="entry name" value="SDR_fam"/>
</dbReference>
<dbReference type="InterPro" id="IPR020904">
    <property type="entry name" value="Sc_DH/Rdtase_CS"/>
</dbReference>
<accession>A0A7C1FR55</accession>
<dbReference type="PRINTS" id="PR00080">
    <property type="entry name" value="SDRFAMILY"/>
</dbReference>
<dbReference type="Pfam" id="PF13561">
    <property type="entry name" value="adh_short_C2"/>
    <property type="match status" value="1"/>
</dbReference>
<dbReference type="FunFam" id="3.40.50.720:FF:000084">
    <property type="entry name" value="Short-chain dehydrogenase reductase"/>
    <property type="match status" value="1"/>
</dbReference>
<dbReference type="SUPFAM" id="SSF51735">
    <property type="entry name" value="NAD(P)-binding Rossmann-fold domains"/>
    <property type="match status" value="1"/>
</dbReference>